<proteinExistence type="predicted"/>
<feature type="non-terminal residue" evidence="2">
    <location>
        <position position="64"/>
    </location>
</feature>
<dbReference type="EMBL" id="SLTR01000823">
    <property type="protein sequence ID" value="TDA70890.1"/>
    <property type="molecule type" value="Genomic_DNA"/>
</dbReference>
<evidence type="ECO:0000313" key="3">
    <source>
        <dbReference type="Proteomes" id="UP000294823"/>
    </source>
</evidence>
<keyword evidence="1" id="KW-0732">Signal</keyword>
<organism evidence="2 3">
    <name type="scientific">Halomonas marinisediminis</name>
    <dbReference type="NCBI Taxonomy" id="2546095"/>
    <lineage>
        <taxon>Bacteria</taxon>
        <taxon>Pseudomonadati</taxon>
        <taxon>Pseudomonadota</taxon>
        <taxon>Gammaproteobacteria</taxon>
        <taxon>Oceanospirillales</taxon>
        <taxon>Halomonadaceae</taxon>
        <taxon>Halomonas</taxon>
    </lineage>
</organism>
<reference evidence="2 3" key="1">
    <citation type="submission" date="2019-03" db="EMBL/GenBank/DDBJ databases">
        <title>Halomonas marinisediminis sp. nov., a moderately halophilic bacterium isolated from the Bohai Gulf.</title>
        <authorList>
            <person name="Ji X."/>
        </authorList>
    </citation>
    <scope>NUCLEOTIDE SEQUENCE [LARGE SCALE GENOMIC DNA]</scope>
    <source>
        <strain evidence="2 3">204</strain>
    </source>
</reference>
<gene>
    <name evidence="2" type="ORF">E0702_18650</name>
</gene>
<name>A0ABY2D623_9GAMM</name>
<evidence type="ECO:0000313" key="2">
    <source>
        <dbReference type="EMBL" id="TDA70890.1"/>
    </source>
</evidence>
<protein>
    <submittedName>
        <fullName evidence="2">DUF2807 domain-containing protein</fullName>
    </submittedName>
</protein>
<comment type="caution">
    <text evidence="2">The sequence shown here is derived from an EMBL/GenBank/DDBJ whole genome shotgun (WGS) entry which is preliminary data.</text>
</comment>
<evidence type="ECO:0000256" key="1">
    <source>
        <dbReference type="SAM" id="SignalP"/>
    </source>
</evidence>
<accession>A0ABY2D623</accession>
<sequence>MKKILYLLFLITSITTFAQETKEQSIGEFSEIKVYDRIEVELIKADENKVVITGKNTKDVVIVH</sequence>
<keyword evidence="3" id="KW-1185">Reference proteome</keyword>
<dbReference type="Proteomes" id="UP000294823">
    <property type="component" value="Unassembled WGS sequence"/>
</dbReference>
<feature type="signal peptide" evidence="1">
    <location>
        <begin position="1"/>
        <end position="18"/>
    </location>
</feature>
<feature type="chain" id="PRO_5046918019" evidence="1">
    <location>
        <begin position="19"/>
        <end position="64"/>
    </location>
</feature>